<comment type="caution">
    <text evidence="2">The sequence shown here is derived from an EMBL/GenBank/DDBJ whole genome shotgun (WGS) entry which is preliminary data.</text>
</comment>
<evidence type="ECO:0008006" key="4">
    <source>
        <dbReference type="Google" id="ProtNLM"/>
    </source>
</evidence>
<name>A0A429GF05_9CREN</name>
<feature type="transmembrane region" description="Helical" evidence="1">
    <location>
        <begin position="200"/>
        <end position="222"/>
    </location>
</feature>
<keyword evidence="1" id="KW-0472">Membrane</keyword>
<proteinExistence type="predicted"/>
<evidence type="ECO:0000256" key="1">
    <source>
        <dbReference type="SAM" id="Phobius"/>
    </source>
</evidence>
<keyword evidence="1" id="KW-0812">Transmembrane</keyword>
<organism evidence="2 3">
    <name type="scientific">Candidatus Methanodesulfokora washburnensis</name>
    <dbReference type="NCBI Taxonomy" id="2478471"/>
    <lineage>
        <taxon>Archaea</taxon>
        <taxon>Thermoproteota</taxon>
        <taxon>Candidatus Korarchaeia</taxon>
        <taxon>Candidatus Korarchaeia incertae sedis</taxon>
        <taxon>Candidatus Methanodesulfokora</taxon>
    </lineage>
</organism>
<keyword evidence="1" id="KW-1133">Transmembrane helix</keyword>
<reference evidence="2 3" key="1">
    <citation type="submission" date="2018-10" db="EMBL/GenBank/DDBJ databases">
        <title>Co-occurring genomic capacity for anaerobic methane metabolism and dissimilatory sulfite reduction discovered in the Korarchaeota.</title>
        <authorList>
            <person name="Mckay L.J."/>
            <person name="Dlakic M."/>
            <person name="Fields M.W."/>
            <person name="Delmont T.O."/>
            <person name="Eren A.M."/>
            <person name="Jay Z.J."/>
            <person name="Klingelsmith K.B."/>
            <person name="Rusch D.B."/>
            <person name="Inskeep W.P."/>
        </authorList>
    </citation>
    <scope>NUCLEOTIDE SEQUENCE [LARGE SCALE GENOMIC DNA]</scope>
    <source>
        <strain evidence="2 3">MDKW</strain>
    </source>
</reference>
<dbReference type="EMBL" id="RCOS01000161">
    <property type="protein sequence ID" value="RSN72266.1"/>
    <property type="molecule type" value="Genomic_DNA"/>
</dbReference>
<feature type="non-terminal residue" evidence="2">
    <location>
        <position position="231"/>
    </location>
</feature>
<evidence type="ECO:0000313" key="3">
    <source>
        <dbReference type="Proteomes" id="UP000277582"/>
    </source>
</evidence>
<dbReference type="Proteomes" id="UP000277582">
    <property type="component" value="Unassembled WGS sequence"/>
</dbReference>
<feature type="transmembrane region" description="Helical" evidence="1">
    <location>
        <begin position="156"/>
        <end position="180"/>
    </location>
</feature>
<gene>
    <name evidence="2" type="ORF">D6D85_14435</name>
</gene>
<accession>A0A429GF05</accession>
<sequence>MDLQLILTPAVIIALYLAFTYIVAESYHYYLRKPYHKGPRILFGLALIMLAVMVECVVLYLWYVLWSVLSFATFAIIGGIVILASLLALNYLHGPKCSGARWVTIDNRTVIECVNGPVNAWLSEKGVVIGDRLRGVLSREELNAICYHEEGHGGGLYVLLIRFFSVFIIVFWWLSIATLFAVDLLQRLGVFRVLEDLVRALVGCAIPTGWLLALVVMMWMWIYEHEADLYS</sequence>
<protein>
    <recommendedName>
        <fullName evidence="4">Peptidase M48 domain-containing protein</fullName>
    </recommendedName>
</protein>
<feature type="transmembrane region" description="Helical" evidence="1">
    <location>
        <begin position="69"/>
        <end position="92"/>
    </location>
</feature>
<feature type="transmembrane region" description="Helical" evidence="1">
    <location>
        <begin position="42"/>
        <end position="63"/>
    </location>
</feature>
<feature type="transmembrane region" description="Helical" evidence="1">
    <location>
        <begin position="6"/>
        <end position="30"/>
    </location>
</feature>
<evidence type="ECO:0000313" key="2">
    <source>
        <dbReference type="EMBL" id="RSN72266.1"/>
    </source>
</evidence>
<keyword evidence="3" id="KW-1185">Reference proteome</keyword>
<dbReference type="AlphaFoldDB" id="A0A429GF05"/>